<dbReference type="RefSeq" id="WP_309797955.1">
    <property type="nucleotide sequence ID" value="NZ_JAVDPW010000008.1"/>
</dbReference>
<protein>
    <recommendedName>
        <fullName evidence="4">DUF3828 domain-containing protein</fullName>
    </recommendedName>
</protein>
<evidence type="ECO:0000313" key="2">
    <source>
        <dbReference type="EMBL" id="MDR6292131.1"/>
    </source>
</evidence>
<proteinExistence type="predicted"/>
<organism evidence="2 3">
    <name type="scientific">Inquilinus ginsengisoli</name>
    <dbReference type="NCBI Taxonomy" id="363840"/>
    <lineage>
        <taxon>Bacteria</taxon>
        <taxon>Pseudomonadati</taxon>
        <taxon>Pseudomonadota</taxon>
        <taxon>Alphaproteobacteria</taxon>
        <taxon>Rhodospirillales</taxon>
        <taxon>Rhodospirillaceae</taxon>
        <taxon>Inquilinus</taxon>
    </lineage>
</organism>
<dbReference type="EMBL" id="JAVDPW010000008">
    <property type="protein sequence ID" value="MDR6292131.1"/>
    <property type="molecule type" value="Genomic_DNA"/>
</dbReference>
<evidence type="ECO:0008006" key="4">
    <source>
        <dbReference type="Google" id="ProtNLM"/>
    </source>
</evidence>
<name>A0ABU1JU43_9PROT</name>
<evidence type="ECO:0000313" key="3">
    <source>
        <dbReference type="Proteomes" id="UP001262410"/>
    </source>
</evidence>
<accession>A0ABU1JU43</accession>
<gene>
    <name evidence="2" type="ORF">E9232_004669</name>
</gene>
<keyword evidence="3" id="KW-1185">Reference proteome</keyword>
<keyword evidence="1" id="KW-0732">Signal</keyword>
<sequence length="208" mass="21819">MPQRPGGRPLAAVLAALLACAGPAAAQPATPGSIYANGARTYYEAIDLGTAEAAAQAFLAAWARRDYATANVVLSPMAQQGWLNQIARTFSFRTLLPKQADAVMKVSAYGPNGADWAELMNDPNLVFDNIMRSAEGFDALPFSIGLVAKAGKSAGSGDAVTVTAETGGTPATLELQLVRLPSGHWKVDRIVLPNADPALKPWGFKPKQ</sequence>
<dbReference type="Proteomes" id="UP001262410">
    <property type="component" value="Unassembled WGS sequence"/>
</dbReference>
<feature type="signal peptide" evidence="1">
    <location>
        <begin position="1"/>
        <end position="26"/>
    </location>
</feature>
<evidence type="ECO:0000256" key="1">
    <source>
        <dbReference type="SAM" id="SignalP"/>
    </source>
</evidence>
<reference evidence="2 3" key="1">
    <citation type="submission" date="2023-07" db="EMBL/GenBank/DDBJ databases">
        <title>Sorghum-associated microbial communities from plants grown in Nebraska, USA.</title>
        <authorList>
            <person name="Schachtman D."/>
        </authorList>
    </citation>
    <scope>NUCLEOTIDE SEQUENCE [LARGE SCALE GENOMIC DNA]</scope>
    <source>
        <strain evidence="2 3">584</strain>
    </source>
</reference>
<comment type="caution">
    <text evidence="2">The sequence shown here is derived from an EMBL/GenBank/DDBJ whole genome shotgun (WGS) entry which is preliminary data.</text>
</comment>
<dbReference type="PROSITE" id="PS51257">
    <property type="entry name" value="PROKAR_LIPOPROTEIN"/>
    <property type="match status" value="1"/>
</dbReference>
<feature type="chain" id="PRO_5046157098" description="DUF3828 domain-containing protein" evidence="1">
    <location>
        <begin position="27"/>
        <end position="208"/>
    </location>
</feature>